<evidence type="ECO:0000313" key="2">
    <source>
        <dbReference type="Proteomes" id="UP001230685"/>
    </source>
</evidence>
<reference evidence="1 2" key="1">
    <citation type="submission" date="2023-07" db="EMBL/GenBank/DDBJ databases">
        <authorList>
            <person name="Kim M.K."/>
        </authorList>
    </citation>
    <scope>NUCLEOTIDE SEQUENCE [LARGE SCALE GENOMIC DNA]</scope>
    <source>
        <strain evidence="1 2">KR1UV-12</strain>
    </source>
</reference>
<gene>
    <name evidence="1" type="ORF">Q5H91_03345</name>
</gene>
<sequence>MVETATMIDTTEFTYAARRSQQEAVAAINAASIRVAQSHVMLAVLHAARAASLIRA</sequence>
<protein>
    <submittedName>
        <fullName evidence="1">Uncharacterized protein</fullName>
    </submittedName>
</protein>
<dbReference type="RefSeq" id="WP_305171792.1">
    <property type="nucleotide sequence ID" value="NZ_JAUUDS010000001.1"/>
</dbReference>
<comment type="caution">
    <text evidence="1">The sequence shown here is derived from an EMBL/GenBank/DDBJ whole genome shotgun (WGS) entry which is preliminary data.</text>
</comment>
<keyword evidence="2" id="KW-1185">Reference proteome</keyword>
<accession>A0ABT9EHI5</accession>
<evidence type="ECO:0000313" key="1">
    <source>
        <dbReference type="EMBL" id="MDP1026236.1"/>
    </source>
</evidence>
<proteinExistence type="predicted"/>
<dbReference type="EMBL" id="JAUUDS010000001">
    <property type="protein sequence ID" value="MDP1026236.1"/>
    <property type="molecule type" value="Genomic_DNA"/>
</dbReference>
<organism evidence="1 2">
    <name type="scientific">Sphingomonas aurea</name>
    <dbReference type="NCBI Taxonomy" id="3063994"/>
    <lineage>
        <taxon>Bacteria</taxon>
        <taxon>Pseudomonadati</taxon>
        <taxon>Pseudomonadota</taxon>
        <taxon>Alphaproteobacteria</taxon>
        <taxon>Sphingomonadales</taxon>
        <taxon>Sphingomonadaceae</taxon>
        <taxon>Sphingomonas</taxon>
    </lineage>
</organism>
<dbReference type="Proteomes" id="UP001230685">
    <property type="component" value="Unassembled WGS sequence"/>
</dbReference>
<name>A0ABT9EHI5_9SPHN</name>